<dbReference type="STRING" id="869754.A0A1A0HIC5"/>
<evidence type="ECO:0000313" key="3">
    <source>
        <dbReference type="Proteomes" id="UP000092555"/>
    </source>
</evidence>
<accession>A0A1A0HIC5</accession>
<dbReference type="GeneID" id="30032453"/>
<dbReference type="RefSeq" id="XP_018714118.1">
    <property type="nucleotide sequence ID" value="XM_018859478.1"/>
</dbReference>
<feature type="region of interest" description="Disordered" evidence="1">
    <location>
        <begin position="166"/>
        <end position="203"/>
    </location>
</feature>
<sequence>MSVLMSEPANQPDPPVRRKRGRPPKAEKPQDAFSTFTMQLESSPLAGGPNAELTSSQVLKGGEPDSYTPVMKVFPSPHCRKRRRSGNFSLPLDAPHILRIDELLAEESRSYTTSQGRNSLHTQVLEGLSNFVNDLSQSSSLQSISNDSALEPVIVLQHDSLSRISRRRVSVSPRDKPTVRSAGTCGENLDKTVKESPQATGPPFAVQPQYGAEEDLDLFGFELVVDETGQAALIDRLGMVFLSEVSKTSIATNTTHDNTGNLQSSHVIEDSGVGFHAAGRTHLLPTMSCAFDGESKGTNVSTDYLKSASCEALFGPGNLKHDRTELDSSISHLIELQAHDYGALNHVPEYFSGGLEETTHLYSERQGSNNGFSVDTQDLVIDRSRSDTPFESADARTALRRVFRRD</sequence>
<comment type="caution">
    <text evidence="2">The sequence shown here is derived from an EMBL/GenBank/DDBJ whole genome shotgun (WGS) entry which is preliminary data.</text>
</comment>
<evidence type="ECO:0000313" key="2">
    <source>
        <dbReference type="EMBL" id="OBA23637.1"/>
    </source>
</evidence>
<feature type="compositionally biased region" description="Polar residues" evidence="1">
    <location>
        <begin position="32"/>
        <end position="42"/>
    </location>
</feature>
<dbReference type="AlphaFoldDB" id="A0A1A0HIC5"/>
<evidence type="ECO:0000256" key="1">
    <source>
        <dbReference type="SAM" id="MobiDB-lite"/>
    </source>
</evidence>
<reference evidence="2 3" key="1">
    <citation type="submission" date="2016-05" db="EMBL/GenBank/DDBJ databases">
        <title>Comparative genomics of biotechnologically important yeasts.</title>
        <authorList>
            <consortium name="DOE Joint Genome Institute"/>
            <person name="Riley R."/>
            <person name="Haridas S."/>
            <person name="Wolfe K.H."/>
            <person name="Lopes M.R."/>
            <person name="Hittinger C.T."/>
            <person name="Goker M."/>
            <person name="Salamov A."/>
            <person name="Wisecaver J."/>
            <person name="Long T.M."/>
            <person name="Aerts A.L."/>
            <person name="Barry K."/>
            <person name="Choi C."/>
            <person name="Clum A."/>
            <person name="Coughlan A.Y."/>
            <person name="Deshpande S."/>
            <person name="Douglass A.P."/>
            <person name="Hanson S.J."/>
            <person name="Klenk H.-P."/>
            <person name="LaButti K."/>
            <person name="Lapidus A."/>
            <person name="Lindquist E."/>
            <person name="Lipzen A."/>
            <person name="Meier-kolthoff J.P."/>
            <person name="Ohm R.A."/>
            <person name="Otillar R.P."/>
            <person name="Pangilinan J."/>
            <person name="Peng Y."/>
            <person name="Rokas A."/>
            <person name="Rosa C.A."/>
            <person name="Scheuner C."/>
            <person name="Sibirny A.A."/>
            <person name="Slot J.C."/>
            <person name="Stielow J.B."/>
            <person name="Sun H."/>
            <person name="Kurtzman C.P."/>
            <person name="Blackwell M."/>
            <person name="Grigoriev I.V."/>
            <person name="Jeffries T.W."/>
        </authorList>
    </citation>
    <scope>NUCLEOTIDE SEQUENCE [LARGE SCALE GENOMIC DNA]</scope>
    <source>
        <strain evidence="2 3">NRRL YB-4993</strain>
    </source>
</reference>
<dbReference type="OrthoDB" id="4026708at2759"/>
<organism evidence="2 3">
    <name type="scientific">Metschnikowia bicuspidata var. bicuspidata NRRL YB-4993</name>
    <dbReference type="NCBI Taxonomy" id="869754"/>
    <lineage>
        <taxon>Eukaryota</taxon>
        <taxon>Fungi</taxon>
        <taxon>Dikarya</taxon>
        <taxon>Ascomycota</taxon>
        <taxon>Saccharomycotina</taxon>
        <taxon>Pichiomycetes</taxon>
        <taxon>Metschnikowiaceae</taxon>
        <taxon>Metschnikowia</taxon>
    </lineage>
</organism>
<proteinExistence type="predicted"/>
<gene>
    <name evidence="2" type="ORF">METBIDRAFT_9885</name>
</gene>
<protein>
    <submittedName>
        <fullName evidence="2">Uncharacterized protein</fullName>
    </submittedName>
</protein>
<dbReference type="EMBL" id="LXTC01000001">
    <property type="protein sequence ID" value="OBA23637.1"/>
    <property type="molecule type" value="Genomic_DNA"/>
</dbReference>
<keyword evidence="3" id="KW-1185">Reference proteome</keyword>
<name>A0A1A0HIC5_9ASCO</name>
<feature type="region of interest" description="Disordered" evidence="1">
    <location>
        <begin position="1"/>
        <end position="64"/>
    </location>
</feature>
<dbReference type="Proteomes" id="UP000092555">
    <property type="component" value="Unassembled WGS sequence"/>
</dbReference>